<comment type="caution">
    <text evidence="3">The sequence shown here is derived from an EMBL/GenBank/DDBJ whole genome shotgun (WGS) entry which is preliminary data.</text>
</comment>
<protein>
    <recommendedName>
        <fullName evidence="2">Reverse transcriptase zinc-binding domain-containing protein</fullName>
    </recommendedName>
</protein>
<organism evidence="3 4">
    <name type="scientific">Hibiscus sabdariffa</name>
    <name type="common">roselle</name>
    <dbReference type="NCBI Taxonomy" id="183260"/>
    <lineage>
        <taxon>Eukaryota</taxon>
        <taxon>Viridiplantae</taxon>
        <taxon>Streptophyta</taxon>
        <taxon>Embryophyta</taxon>
        <taxon>Tracheophyta</taxon>
        <taxon>Spermatophyta</taxon>
        <taxon>Magnoliopsida</taxon>
        <taxon>eudicotyledons</taxon>
        <taxon>Gunneridae</taxon>
        <taxon>Pentapetalae</taxon>
        <taxon>rosids</taxon>
        <taxon>malvids</taxon>
        <taxon>Malvales</taxon>
        <taxon>Malvaceae</taxon>
        <taxon>Malvoideae</taxon>
        <taxon>Hibiscus</taxon>
    </lineage>
</organism>
<name>A0ABR2G3B2_9ROSI</name>
<dbReference type="Pfam" id="PF13966">
    <property type="entry name" value="zf-RVT"/>
    <property type="match status" value="1"/>
</dbReference>
<sequence length="180" mass="20824">MSSDTGDWQWHLFENLLPREILLRIVAVKGPHPLSVDCSFGWQWNNDCSFTVKSTYALRSGLPIGQPNVMLNIIQKFRGIPRVKTFLWLICRKKVITNTERTQRHFTSDKSCGICGVTFEDINHILRTCPPTLQVWNELILWMEYFDDTNLEGPPEQYHTDSSLRSSHVDDMHSSQISSN</sequence>
<dbReference type="InterPro" id="IPR026960">
    <property type="entry name" value="RVT-Znf"/>
</dbReference>
<evidence type="ECO:0000313" key="4">
    <source>
        <dbReference type="Proteomes" id="UP001472677"/>
    </source>
</evidence>
<feature type="domain" description="Reverse transcriptase zinc-binding" evidence="2">
    <location>
        <begin position="50"/>
        <end position="136"/>
    </location>
</feature>
<reference evidence="3 4" key="1">
    <citation type="journal article" date="2024" name="G3 (Bethesda)">
        <title>Genome assembly of Hibiscus sabdariffa L. provides insights into metabolisms of medicinal natural products.</title>
        <authorList>
            <person name="Kim T."/>
        </authorList>
    </citation>
    <scope>NUCLEOTIDE SEQUENCE [LARGE SCALE GENOMIC DNA]</scope>
    <source>
        <strain evidence="3">TK-2024</strain>
        <tissue evidence="3">Old leaves</tissue>
    </source>
</reference>
<evidence type="ECO:0000313" key="3">
    <source>
        <dbReference type="EMBL" id="KAK8593540.1"/>
    </source>
</evidence>
<evidence type="ECO:0000259" key="2">
    <source>
        <dbReference type="Pfam" id="PF13966"/>
    </source>
</evidence>
<dbReference type="Proteomes" id="UP001472677">
    <property type="component" value="Unassembled WGS sequence"/>
</dbReference>
<evidence type="ECO:0000256" key="1">
    <source>
        <dbReference type="SAM" id="MobiDB-lite"/>
    </source>
</evidence>
<proteinExistence type="predicted"/>
<keyword evidence="4" id="KW-1185">Reference proteome</keyword>
<accession>A0ABR2G3B2</accession>
<feature type="region of interest" description="Disordered" evidence="1">
    <location>
        <begin position="156"/>
        <end position="180"/>
    </location>
</feature>
<dbReference type="EMBL" id="JBBPBM010000003">
    <property type="protein sequence ID" value="KAK8593540.1"/>
    <property type="molecule type" value="Genomic_DNA"/>
</dbReference>
<gene>
    <name evidence="3" type="ORF">V6N12_045620</name>
</gene>